<proteinExistence type="predicted"/>
<accession>A0A2Z4K581</accession>
<protein>
    <recommendedName>
        <fullName evidence="5">DUF2190 domain-containing protein</fullName>
    </recommendedName>
</protein>
<organism evidence="1">
    <name type="scientific">Pasteurella multocida</name>
    <dbReference type="NCBI Taxonomy" id="747"/>
    <lineage>
        <taxon>Bacteria</taxon>
        <taxon>Pseudomonadati</taxon>
        <taxon>Pseudomonadota</taxon>
        <taxon>Gammaproteobacteria</taxon>
        <taxon>Pasteurellales</taxon>
        <taxon>Pasteurellaceae</taxon>
        <taxon>Pasteurella</taxon>
    </lineage>
</organism>
<evidence type="ECO:0008006" key="5">
    <source>
        <dbReference type="Google" id="ProtNLM"/>
    </source>
</evidence>
<reference evidence="3 4" key="2">
    <citation type="journal article" date="2018" name="Front. Microbiol.">
        <title>Genetic and Phylogenetic Characteristics of Pasteurella multocida Isolates From Different Host Species.</title>
        <authorList>
            <person name="Peng Z."/>
            <person name="Liang W."/>
            <person name="Wang F."/>
            <person name="Xu Z."/>
            <person name="Xie Z."/>
            <person name="Lian Z."/>
            <person name="Hua L."/>
            <person name="Zhou R."/>
            <person name="Chen H."/>
            <person name="Wu B."/>
        </authorList>
    </citation>
    <scope>NUCLEOTIDE SEQUENCE [LARGE SCALE GENOMIC DNA]</scope>
    <source>
        <strain evidence="3 4">HNA06</strain>
    </source>
</reference>
<dbReference type="RefSeq" id="WP_014668249.1">
    <property type="nucleotide sequence ID" value="NZ_CP008918.1"/>
</dbReference>
<name>A0A2Z4K581_PASMD</name>
<dbReference type="Pfam" id="PF09956">
    <property type="entry name" value="Phage_cement_2"/>
    <property type="match status" value="1"/>
</dbReference>
<evidence type="ECO:0000313" key="3">
    <source>
        <dbReference type="EMBL" id="NNI77978.1"/>
    </source>
</evidence>
<dbReference type="AlphaFoldDB" id="A0A2Z4K581"/>
<dbReference type="EMBL" id="MG023086">
    <property type="protein sequence ID" value="AWW87204.1"/>
    <property type="molecule type" value="Genomic_DNA"/>
</dbReference>
<dbReference type="InterPro" id="IPR011231">
    <property type="entry name" value="Phage_VT1-Sakai_H0018"/>
</dbReference>
<evidence type="ECO:0000313" key="1">
    <source>
        <dbReference type="EMBL" id="AWW87156.1"/>
    </source>
</evidence>
<dbReference type="EMBL" id="MG023085">
    <property type="protein sequence ID" value="AWW87156.1"/>
    <property type="molecule type" value="Genomic_DNA"/>
</dbReference>
<gene>
    <name evidence="3" type="ORF">C2800_00795</name>
</gene>
<evidence type="ECO:0000313" key="2">
    <source>
        <dbReference type="EMBL" id="AWW87204.1"/>
    </source>
</evidence>
<dbReference type="KEGG" id="pmul:DR93_1417"/>
<evidence type="ECO:0000313" key="4">
    <source>
        <dbReference type="Proteomes" id="UP000540079"/>
    </source>
</evidence>
<sequence>MTQIQGLIVAYVTEGSVNRFTIVCHGEAKDSAKQATAHTDKLLGVSTRLPKEPGEHIDVVRSGITPVVYGDTVKRGDFVTADSQGRAVKATSGQAYIGIAEEDGVEDDLGSILVTNGVFTG</sequence>
<dbReference type="EMBL" id="PPVL01000001">
    <property type="protein sequence ID" value="NNI77978.1"/>
    <property type="molecule type" value="Genomic_DNA"/>
</dbReference>
<dbReference type="Proteomes" id="UP000540079">
    <property type="component" value="Unassembled WGS sequence"/>
</dbReference>
<reference evidence="1" key="1">
    <citation type="submission" date="2017-09" db="EMBL/GenBank/DDBJ databases">
        <title>Pathogenic variability among Pasteurella multocida A isolates from Brazilian pig farms.</title>
        <authorList>
            <person name="Oliveira J.X."/>
            <person name="Mores M.A.Z."/>
            <person name="Rebellato R."/>
            <person name="Kich J.D."/>
            <person name="Cantao M.E."/>
            <person name="Klein C.S."/>
            <person name="Guedes R.M."/>
            <person name="Coldebella A."/>
            <person name="Barcellos D.E.S.N."/>
            <person name="Mores N."/>
        </authorList>
    </citation>
    <scope>NUCLEOTIDE SEQUENCE</scope>
    <source>
        <strain evidence="1">BRMSA 1199</strain>
        <strain evidence="2">BRMSA 1201</strain>
    </source>
</reference>